<comment type="caution">
    <text evidence="2">The sequence shown here is derived from an EMBL/GenBank/DDBJ whole genome shotgun (WGS) entry which is preliminary data.</text>
</comment>
<sequence length="137" mass="15923">MKKNLYLIFSTVFIVLTVAFTSCKHTTLADRAAKDAQDFTERYCPTPVQNMQRLDSITFDRATLTLCYHYQLSGSADNLDAIKLVRGKIKKALLEDLKNDTRVKTYKDAGYNFRYIFYSEKSKSVLMEEKFSKNNYK</sequence>
<feature type="chain" id="PRO_5015500698" description="Lipoprotein" evidence="1">
    <location>
        <begin position="22"/>
        <end position="137"/>
    </location>
</feature>
<dbReference type="Proteomes" id="UP000245870">
    <property type="component" value="Unassembled WGS sequence"/>
</dbReference>
<name>A0A2U0ULQ8_9BACT</name>
<gene>
    <name evidence="2" type="ORF">C7379_10274</name>
</gene>
<dbReference type="EMBL" id="QENY01000002">
    <property type="protein sequence ID" value="PVX58556.1"/>
    <property type="molecule type" value="Genomic_DNA"/>
</dbReference>
<keyword evidence="3" id="KW-1185">Reference proteome</keyword>
<organism evidence="2 3">
    <name type="scientific">Hallella colorans</name>
    <dbReference type="NCBI Taxonomy" id="1703337"/>
    <lineage>
        <taxon>Bacteria</taxon>
        <taxon>Pseudomonadati</taxon>
        <taxon>Bacteroidota</taxon>
        <taxon>Bacteroidia</taxon>
        <taxon>Bacteroidales</taxon>
        <taxon>Prevotellaceae</taxon>
        <taxon>Hallella</taxon>
    </lineage>
</organism>
<feature type="signal peptide" evidence="1">
    <location>
        <begin position="1"/>
        <end position="21"/>
    </location>
</feature>
<dbReference type="AlphaFoldDB" id="A0A2U0ULQ8"/>
<reference evidence="2 3" key="1">
    <citation type="submission" date="2018-05" db="EMBL/GenBank/DDBJ databases">
        <title>Genomic Encyclopedia of Type Strains, Phase IV (KMG-IV): sequencing the most valuable type-strain genomes for metagenomic binning, comparative biology and taxonomic classification.</title>
        <authorList>
            <person name="Goeker M."/>
        </authorList>
    </citation>
    <scope>NUCLEOTIDE SEQUENCE [LARGE SCALE GENOMIC DNA]</scope>
    <source>
        <strain evidence="2 3">DSM 100333</strain>
    </source>
</reference>
<protein>
    <recommendedName>
        <fullName evidence="4">Lipoprotein</fullName>
    </recommendedName>
</protein>
<dbReference type="PROSITE" id="PS51257">
    <property type="entry name" value="PROKAR_LIPOPROTEIN"/>
    <property type="match status" value="1"/>
</dbReference>
<proteinExistence type="predicted"/>
<evidence type="ECO:0000313" key="2">
    <source>
        <dbReference type="EMBL" id="PVX58556.1"/>
    </source>
</evidence>
<evidence type="ECO:0008006" key="4">
    <source>
        <dbReference type="Google" id="ProtNLM"/>
    </source>
</evidence>
<evidence type="ECO:0000256" key="1">
    <source>
        <dbReference type="SAM" id="SignalP"/>
    </source>
</evidence>
<accession>A0A2U0ULQ8</accession>
<dbReference type="RefSeq" id="WP_116615658.1">
    <property type="nucleotide sequence ID" value="NZ_CAMPWS010000004.1"/>
</dbReference>
<evidence type="ECO:0000313" key="3">
    <source>
        <dbReference type="Proteomes" id="UP000245870"/>
    </source>
</evidence>
<keyword evidence="1" id="KW-0732">Signal</keyword>
<dbReference type="OrthoDB" id="1081698at2"/>